<evidence type="ECO:0008006" key="3">
    <source>
        <dbReference type="Google" id="ProtNLM"/>
    </source>
</evidence>
<sequence>MRIDVQTNFKDVAKQINELHSDVATKATARALNSVMAQAKTAMSREIRAKFVLSAAKVNESLKINKAVAKGGLFEMEASLESPSQRGRSLNLINFGARQTKKGVSIKISRDGGRKLIPGAFIGNGGRTVFKREGKARLPIKALQTIDVAQMFNVKTINKAVVDAINDRFPVIFDREVKFYTEKFNQRRTG</sequence>
<evidence type="ECO:0000313" key="1">
    <source>
        <dbReference type="EMBL" id="GGX01509.1"/>
    </source>
</evidence>
<dbReference type="RefSeq" id="WP_189344364.1">
    <property type="nucleotide sequence ID" value="NZ_BMYT01000001.1"/>
</dbReference>
<dbReference type="Pfam" id="PF06763">
    <property type="entry name" value="Minor_tail_Z"/>
    <property type="match status" value="1"/>
</dbReference>
<name>A0ABQ2X703_9BURK</name>
<reference evidence="2" key="1">
    <citation type="journal article" date="2019" name="Int. J. Syst. Evol. Microbiol.">
        <title>The Global Catalogue of Microorganisms (GCM) 10K type strain sequencing project: providing services to taxonomists for standard genome sequencing and annotation.</title>
        <authorList>
            <consortium name="The Broad Institute Genomics Platform"/>
            <consortium name="The Broad Institute Genome Sequencing Center for Infectious Disease"/>
            <person name="Wu L."/>
            <person name="Ma J."/>
        </authorList>
    </citation>
    <scope>NUCLEOTIDE SEQUENCE [LARGE SCALE GENOMIC DNA]</scope>
    <source>
        <strain evidence="2">KCTC 23916</strain>
    </source>
</reference>
<accession>A0ABQ2X703</accession>
<gene>
    <name evidence="1" type="ORF">GCM10011282_04300</name>
</gene>
<keyword evidence="2" id="KW-1185">Reference proteome</keyword>
<protein>
    <recommendedName>
        <fullName evidence="3">Phage tail protein</fullName>
    </recommendedName>
</protein>
<dbReference type="EMBL" id="BMYT01000001">
    <property type="protein sequence ID" value="GGX01509.1"/>
    <property type="molecule type" value="Genomic_DNA"/>
</dbReference>
<evidence type="ECO:0000313" key="2">
    <source>
        <dbReference type="Proteomes" id="UP000620127"/>
    </source>
</evidence>
<organism evidence="1 2">
    <name type="scientific">Undibacterium macrobrachii</name>
    <dbReference type="NCBI Taxonomy" id="1119058"/>
    <lineage>
        <taxon>Bacteria</taxon>
        <taxon>Pseudomonadati</taxon>
        <taxon>Pseudomonadota</taxon>
        <taxon>Betaproteobacteria</taxon>
        <taxon>Burkholderiales</taxon>
        <taxon>Oxalobacteraceae</taxon>
        <taxon>Undibacterium</taxon>
    </lineage>
</organism>
<dbReference type="InterPro" id="IPR010633">
    <property type="entry name" value="Phage_lambda_GpZ"/>
</dbReference>
<dbReference type="Proteomes" id="UP000620127">
    <property type="component" value="Unassembled WGS sequence"/>
</dbReference>
<comment type="caution">
    <text evidence="1">The sequence shown here is derived from an EMBL/GenBank/DDBJ whole genome shotgun (WGS) entry which is preliminary data.</text>
</comment>
<proteinExistence type="predicted"/>